<proteinExistence type="predicted"/>
<sequence length="136" mass="15754">MLEKHPNTIFIGAHMANLPEDLGQVSIWLDKYPNLYVEFSARISELGRQPVTCRKFMIRYQDRVLFGTDTAPDARAYRIYFRFLETTDEYFDPAQGHHLQGRWMIYGLGLPDAVLEKIYNKNALRILGMKKGAAAR</sequence>
<dbReference type="SUPFAM" id="SSF51556">
    <property type="entry name" value="Metallo-dependent hydrolases"/>
    <property type="match status" value="1"/>
</dbReference>
<gene>
    <name evidence="3" type="ORF">WJU16_02435</name>
</gene>
<evidence type="ECO:0000256" key="1">
    <source>
        <dbReference type="ARBA" id="ARBA00023239"/>
    </source>
</evidence>
<dbReference type="PANTHER" id="PTHR21240">
    <property type="entry name" value="2-AMINO-3-CARBOXYLMUCONATE-6-SEMIALDEHYDE DECARBOXYLASE"/>
    <property type="match status" value="1"/>
</dbReference>
<keyword evidence="1" id="KW-0456">Lyase</keyword>
<feature type="domain" description="Amidohydrolase-related" evidence="2">
    <location>
        <begin position="2"/>
        <end position="128"/>
    </location>
</feature>
<evidence type="ECO:0000313" key="4">
    <source>
        <dbReference type="Proteomes" id="UP001485459"/>
    </source>
</evidence>
<dbReference type="Pfam" id="PF04909">
    <property type="entry name" value="Amidohydro_2"/>
    <property type="match status" value="1"/>
</dbReference>
<dbReference type="PANTHER" id="PTHR21240:SF28">
    <property type="entry name" value="ISO-OROTATE DECARBOXYLASE (EUROFUNG)"/>
    <property type="match status" value="1"/>
</dbReference>
<organism evidence="3 4">
    <name type="scientific">Chitinophaga pollutisoli</name>
    <dbReference type="NCBI Taxonomy" id="3133966"/>
    <lineage>
        <taxon>Bacteria</taxon>
        <taxon>Pseudomonadati</taxon>
        <taxon>Bacteroidota</taxon>
        <taxon>Chitinophagia</taxon>
        <taxon>Chitinophagales</taxon>
        <taxon>Chitinophagaceae</taxon>
        <taxon>Chitinophaga</taxon>
    </lineage>
</organism>
<dbReference type="RefSeq" id="WP_341836737.1">
    <property type="nucleotide sequence ID" value="NZ_CP149822.1"/>
</dbReference>
<dbReference type="Proteomes" id="UP001485459">
    <property type="component" value="Chromosome"/>
</dbReference>
<keyword evidence="4" id="KW-1185">Reference proteome</keyword>
<dbReference type="InterPro" id="IPR032466">
    <property type="entry name" value="Metal_Hydrolase"/>
</dbReference>
<protein>
    <submittedName>
        <fullName evidence="3">Amidohydrolase family protein</fullName>
    </submittedName>
</protein>
<evidence type="ECO:0000313" key="3">
    <source>
        <dbReference type="EMBL" id="WZN41894.1"/>
    </source>
</evidence>
<name>A0ABZ2YR08_9BACT</name>
<evidence type="ECO:0000259" key="2">
    <source>
        <dbReference type="Pfam" id="PF04909"/>
    </source>
</evidence>
<reference evidence="4" key="1">
    <citation type="submission" date="2024-03" db="EMBL/GenBank/DDBJ databases">
        <title>Chitinophaga horti sp. nov., isolated from garden soil.</title>
        <authorList>
            <person name="Lee D.S."/>
            <person name="Han D.M."/>
            <person name="Baek J.H."/>
            <person name="Choi D.G."/>
            <person name="Jeon J.H."/>
            <person name="Jeon C.O."/>
        </authorList>
    </citation>
    <scope>NUCLEOTIDE SEQUENCE [LARGE SCALE GENOMIC DNA]</scope>
    <source>
        <strain evidence="4">GPA1</strain>
    </source>
</reference>
<dbReference type="EMBL" id="CP149822">
    <property type="protein sequence ID" value="WZN41894.1"/>
    <property type="molecule type" value="Genomic_DNA"/>
</dbReference>
<dbReference type="InterPro" id="IPR006680">
    <property type="entry name" value="Amidohydro-rel"/>
</dbReference>
<accession>A0ABZ2YR08</accession>
<dbReference type="Gene3D" id="3.20.20.140">
    <property type="entry name" value="Metal-dependent hydrolases"/>
    <property type="match status" value="1"/>
</dbReference>
<dbReference type="InterPro" id="IPR032465">
    <property type="entry name" value="ACMSD"/>
</dbReference>